<name>A0AAV1CJP5_OLDCO</name>
<gene>
    <name evidence="3" type="ORF">OLC1_LOCUS6331</name>
</gene>
<feature type="region of interest" description="Disordered" evidence="1">
    <location>
        <begin position="266"/>
        <end position="291"/>
    </location>
</feature>
<dbReference type="AlphaFoldDB" id="A0AAV1CJP5"/>
<feature type="compositionally biased region" description="Acidic residues" evidence="1">
    <location>
        <begin position="266"/>
        <end position="276"/>
    </location>
</feature>
<evidence type="ECO:0000256" key="1">
    <source>
        <dbReference type="SAM" id="MobiDB-lite"/>
    </source>
</evidence>
<protein>
    <submittedName>
        <fullName evidence="3">OLC1v1031257C1</fullName>
    </submittedName>
</protein>
<evidence type="ECO:0000313" key="3">
    <source>
        <dbReference type="EMBL" id="CAI9095328.1"/>
    </source>
</evidence>
<dbReference type="InterPro" id="IPR057352">
    <property type="entry name" value="TPR_TmcB/C"/>
</dbReference>
<keyword evidence="4" id="KW-1185">Reference proteome</keyword>
<dbReference type="Gene3D" id="1.25.40.10">
    <property type="entry name" value="Tetratricopeptide repeat domain"/>
    <property type="match status" value="1"/>
</dbReference>
<dbReference type="PANTHER" id="PTHR26312:SF123">
    <property type="entry name" value="TETRATRICOPEPTIDE REPEAT (TPR)-LIKE SUPERFAMILY PROTEIN"/>
    <property type="match status" value="1"/>
</dbReference>
<dbReference type="Pfam" id="PF25474">
    <property type="entry name" value="TPR_TmcB"/>
    <property type="match status" value="1"/>
</dbReference>
<dbReference type="InterPro" id="IPR011990">
    <property type="entry name" value="TPR-like_helical_dom_sf"/>
</dbReference>
<dbReference type="PANTHER" id="PTHR26312">
    <property type="entry name" value="TETRATRICOPEPTIDE REPEAT PROTEIN 5"/>
    <property type="match status" value="1"/>
</dbReference>
<evidence type="ECO:0000259" key="2">
    <source>
        <dbReference type="Pfam" id="PF25474"/>
    </source>
</evidence>
<reference evidence="3" key="1">
    <citation type="submission" date="2023-03" db="EMBL/GenBank/DDBJ databases">
        <authorList>
            <person name="Julca I."/>
        </authorList>
    </citation>
    <scope>NUCLEOTIDE SEQUENCE</scope>
</reference>
<dbReference type="Proteomes" id="UP001161247">
    <property type="component" value="Chromosome 2"/>
</dbReference>
<evidence type="ECO:0000313" key="4">
    <source>
        <dbReference type="Proteomes" id="UP001161247"/>
    </source>
</evidence>
<accession>A0AAV1CJP5</accession>
<organism evidence="3 4">
    <name type="scientific">Oldenlandia corymbosa var. corymbosa</name>
    <dbReference type="NCBI Taxonomy" id="529605"/>
    <lineage>
        <taxon>Eukaryota</taxon>
        <taxon>Viridiplantae</taxon>
        <taxon>Streptophyta</taxon>
        <taxon>Embryophyta</taxon>
        <taxon>Tracheophyta</taxon>
        <taxon>Spermatophyta</taxon>
        <taxon>Magnoliopsida</taxon>
        <taxon>eudicotyledons</taxon>
        <taxon>Gunneridae</taxon>
        <taxon>Pentapetalae</taxon>
        <taxon>asterids</taxon>
        <taxon>lamiids</taxon>
        <taxon>Gentianales</taxon>
        <taxon>Rubiaceae</taxon>
        <taxon>Rubioideae</taxon>
        <taxon>Spermacoceae</taxon>
        <taxon>Hedyotis-Oldenlandia complex</taxon>
        <taxon>Oldenlandia</taxon>
    </lineage>
</organism>
<feature type="domain" description="TmcB/TmcC TPR repeats" evidence="2">
    <location>
        <begin position="167"/>
        <end position="209"/>
    </location>
</feature>
<proteinExistence type="predicted"/>
<dbReference type="SUPFAM" id="SSF48452">
    <property type="entry name" value="TPR-like"/>
    <property type="match status" value="1"/>
</dbReference>
<sequence>MKAVILRSGSGTIPAGNWAASNSPKMSVSLPVQESGGFEKKRVCSSSSISLQVEFNRRSIRRASSEPDIIRSAYAEGSKPLRKFGSRSFISRVPEEEAEEVVSIGSLTLAEKPQSWSGFPGGDCSQGAIPIEELGFSGGGFGRNWNSGGGSGDDQYSAGDFADRRRIGAYYLEMLKSDPNNPLLLRNYGKYLHEVERDMVRAQEYYGRAILASPGDGEVLSLYGKLIWETERDSLRAKSYLDQAVEASPEDCMVLGSYAHFMWEAEDEEEDEEDDGEQRAPLSPATMVEAF</sequence>
<dbReference type="EMBL" id="OX459119">
    <property type="protein sequence ID" value="CAI9095328.1"/>
    <property type="molecule type" value="Genomic_DNA"/>
</dbReference>